<sequence length="225" mass="22703">MSAFNRLALFDCDGTLVDSQHAIIAAMAAGFASQGLTPPTDEAVRRQVGLSLEVAVLGLLPEGVGAGAVAGIVAAYKDAFFANRAKGIAEEPLYPGLVAALDALEAAGFLLGIATGKSHRGLVATLNHHGLGGRFITLQTADRAQGKPSPDMALRAMAEAGAGPATTVVIGDTSYDMQMARNAGTAALGVAWGYHAPQSLLAAGAARVCHDYAEVPAAVAALVVA</sequence>
<comment type="caution">
    <text evidence="1">The sequence shown here is derived from an EMBL/GenBank/DDBJ whole genome shotgun (WGS) entry which is preliminary data.</text>
</comment>
<dbReference type="Pfam" id="PF13419">
    <property type="entry name" value="HAD_2"/>
    <property type="match status" value="1"/>
</dbReference>
<dbReference type="GO" id="GO:0008967">
    <property type="term" value="F:phosphoglycolate phosphatase activity"/>
    <property type="evidence" value="ECO:0007669"/>
    <property type="project" value="TreeGrafter"/>
</dbReference>
<dbReference type="GO" id="GO:0005829">
    <property type="term" value="C:cytosol"/>
    <property type="evidence" value="ECO:0007669"/>
    <property type="project" value="TreeGrafter"/>
</dbReference>
<dbReference type="AlphaFoldDB" id="A0A560KCD3"/>
<dbReference type="InterPro" id="IPR036412">
    <property type="entry name" value="HAD-like_sf"/>
</dbReference>
<dbReference type="GO" id="GO:0006281">
    <property type="term" value="P:DNA repair"/>
    <property type="evidence" value="ECO:0007669"/>
    <property type="project" value="TreeGrafter"/>
</dbReference>
<dbReference type="Gene3D" id="3.40.50.1000">
    <property type="entry name" value="HAD superfamily/HAD-like"/>
    <property type="match status" value="1"/>
</dbReference>
<reference evidence="1 2" key="1">
    <citation type="submission" date="2019-06" db="EMBL/GenBank/DDBJ databases">
        <title>Genomic Encyclopedia of Type Strains, Phase IV (KMG-V): Genome sequencing to study the core and pangenomes of soil and plant-associated prokaryotes.</title>
        <authorList>
            <person name="Whitman W."/>
        </authorList>
    </citation>
    <scope>NUCLEOTIDE SEQUENCE [LARGE SCALE GENOMIC DNA]</scope>
    <source>
        <strain evidence="1 2">BR 12005</strain>
    </source>
</reference>
<dbReference type="EMBL" id="VITV01000002">
    <property type="protein sequence ID" value="TWB79624.1"/>
    <property type="molecule type" value="Genomic_DNA"/>
</dbReference>
<accession>A0A560KCD3</accession>
<dbReference type="Gene3D" id="1.10.150.240">
    <property type="entry name" value="Putative phosphatase, domain 2"/>
    <property type="match status" value="1"/>
</dbReference>
<evidence type="ECO:0000313" key="1">
    <source>
        <dbReference type="EMBL" id="TWB79624.1"/>
    </source>
</evidence>
<dbReference type="InterPro" id="IPR006439">
    <property type="entry name" value="HAD-SF_hydro_IA"/>
</dbReference>
<dbReference type="SFLD" id="SFLDG01129">
    <property type="entry name" value="C1.5:_HAD__Beta-PGM__Phosphata"/>
    <property type="match status" value="1"/>
</dbReference>
<dbReference type="SUPFAM" id="SSF56784">
    <property type="entry name" value="HAD-like"/>
    <property type="match status" value="1"/>
</dbReference>
<dbReference type="Proteomes" id="UP000320516">
    <property type="component" value="Unassembled WGS sequence"/>
</dbReference>
<dbReference type="NCBIfam" id="TIGR01549">
    <property type="entry name" value="HAD-SF-IA-v1"/>
    <property type="match status" value="1"/>
</dbReference>
<name>A0A560KCD3_9PROT</name>
<protein>
    <submittedName>
        <fullName evidence="1">Phosphoglycolate phosphatase</fullName>
    </submittedName>
</protein>
<organism evidence="1 2">
    <name type="scientific">Nitrospirillum amazonense</name>
    <dbReference type="NCBI Taxonomy" id="28077"/>
    <lineage>
        <taxon>Bacteria</taxon>
        <taxon>Pseudomonadati</taxon>
        <taxon>Pseudomonadota</taxon>
        <taxon>Alphaproteobacteria</taxon>
        <taxon>Rhodospirillales</taxon>
        <taxon>Azospirillaceae</taxon>
        <taxon>Nitrospirillum</taxon>
    </lineage>
</organism>
<dbReference type="InterPro" id="IPR023198">
    <property type="entry name" value="PGP-like_dom2"/>
</dbReference>
<evidence type="ECO:0000313" key="2">
    <source>
        <dbReference type="Proteomes" id="UP000320516"/>
    </source>
</evidence>
<dbReference type="NCBIfam" id="TIGR01509">
    <property type="entry name" value="HAD-SF-IA-v3"/>
    <property type="match status" value="1"/>
</dbReference>
<dbReference type="InterPro" id="IPR023214">
    <property type="entry name" value="HAD_sf"/>
</dbReference>
<dbReference type="SFLD" id="SFLDS00003">
    <property type="entry name" value="Haloacid_Dehalogenase"/>
    <property type="match status" value="1"/>
</dbReference>
<dbReference type="RefSeq" id="WP_145609131.1">
    <property type="nucleotide sequence ID" value="NZ_JARPAF010000002.1"/>
</dbReference>
<dbReference type="InterPro" id="IPR050155">
    <property type="entry name" value="HAD-like_hydrolase_sf"/>
</dbReference>
<dbReference type="InterPro" id="IPR041492">
    <property type="entry name" value="HAD_2"/>
</dbReference>
<proteinExistence type="predicted"/>
<dbReference type="PANTHER" id="PTHR43434">
    <property type="entry name" value="PHOSPHOGLYCOLATE PHOSPHATASE"/>
    <property type="match status" value="1"/>
</dbReference>
<dbReference type="PANTHER" id="PTHR43434:SF24">
    <property type="entry name" value="HYDROLASE-RELATED"/>
    <property type="match status" value="1"/>
</dbReference>
<gene>
    <name evidence="1" type="ORF">FBZ87_10245</name>
</gene>